<feature type="transmembrane region" description="Helical" evidence="2">
    <location>
        <begin position="52"/>
        <end position="76"/>
    </location>
</feature>
<proteinExistence type="predicted"/>
<sequence length="632" mass="71140">MVEFTCDLGFVNDPGDPGSPPVYNDTCNTHFMVLPNPEPQPQEPSQAGVEPWVIAVAVIIPLVVLGAAGGGAYAYVKRSTPLSGIRPYPGSNMAYGSRPTGPNGPQRYQNTAMIAGMPVATPPGSNSDQNKRRDRDSPGYGDLGVRHFSSTNSGLNASSVDTNPDPFIGQRTASRSSLDAAPRYGGSQGSLGSATRPSGCGIKSLPAKRDVMTRMKRKINLTWQQMDKLMIILMITSSMLSLVALITGICPLGCRFRIQKKDSPPRQTHHQVIVLGYARSGSSYLGHLLGGRRGAFYSYEPLDALYVSLYGTRQGWNCHSDIIYFSNGTERIPNQREVEEVSQYVDNLLNCRTDAFYPEIWLHGFWQKFSEYHFWLRPFTGCLWKNRVDHGNFLRCQNHLLGKCQQRLNWAGIAGNERCPTGILNKQSGRTGVAYQRYTACIGRLEHAVYPCRKYFTESCERSSLRVAKTVRMTMEATEKLLRSNPDLRIVHLIRDPRAVVFSRARFDPSVHGLYSGSPMNHVKEATAYCSIVRRDISKRKRLELLYPGAFMEVLYEELIADPEALVERIHDFIGVSFEAERRNWLKRTMLAWSGDPKRWRTELPPHIIRTVDRVCEGLYKYIPYNVDYPKH</sequence>
<dbReference type="GO" id="GO:0006044">
    <property type="term" value="P:N-acetylglucosamine metabolic process"/>
    <property type="evidence" value="ECO:0007669"/>
    <property type="project" value="TreeGrafter"/>
</dbReference>
<dbReference type="InterPro" id="IPR027417">
    <property type="entry name" value="P-loop_NTPase"/>
</dbReference>
<evidence type="ECO:0000256" key="1">
    <source>
        <dbReference type="SAM" id="MobiDB-lite"/>
    </source>
</evidence>
<dbReference type="SUPFAM" id="SSF52540">
    <property type="entry name" value="P-loop containing nucleoside triphosphate hydrolases"/>
    <property type="match status" value="1"/>
</dbReference>
<feature type="transmembrane region" description="Helical" evidence="2">
    <location>
        <begin position="229"/>
        <end position="249"/>
    </location>
</feature>
<protein>
    <recommendedName>
        <fullName evidence="5">Sulfotransferase</fullName>
    </recommendedName>
</protein>
<feature type="region of interest" description="Disordered" evidence="1">
    <location>
        <begin position="116"/>
        <end position="203"/>
    </location>
</feature>
<dbReference type="InterPro" id="IPR051135">
    <property type="entry name" value="Gal/GlcNAc/GalNAc_ST"/>
</dbReference>
<keyword evidence="2" id="KW-0472">Membrane</keyword>
<dbReference type="EMBL" id="JAODUP010000202">
    <property type="protein sequence ID" value="KAK2156934.1"/>
    <property type="molecule type" value="Genomic_DNA"/>
</dbReference>
<dbReference type="Pfam" id="PF13469">
    <property type="entry name" value="Sulfotransfer_3"/>
    <property type="match status" value="1"/>
</dbReference>
<feature type="compositionally biased region" description="Polar residues" evidence="1">
    <location>
        <begin position="148"/>
        <end position="162"/>
    </location>
</feature>
<dbReference type="GO" id="GO:0006790">
    <property type="term" value="P:sulfur compound metabolic process"/>
    <property type="evidence" value="ECO:0007669"/>
    <property type="project" value="TreeGrafter"/>
</dbReference>
<name>A0AAD9JPC5_9ANNE</name>
<evidence type="ECO:0000256" key="2">
    <source>
        <dbReference type="SAM" id="Phobius"/>
    </source>
</evidence>
<evidence type="ECO:0000313" key="4">
    <source>
        <dbReference type="Proteomes" id="UP001208570"/>
    </source>
</evidence>
<dbReference type="PANTHER" id="PTHR10704">
    <property type="entry name" value="CARBOHYDRATE SULFOTRANSFERASE"/>
    <property type="match status" value="1"/>
</dbReference>
<keyword evidence="2" id="KW-0812">Transmembrane</keyword>
<dbReference type="Proteomes" id="UP001208570">
    <property type="component" value="Unassembled WGS sequence"/>
</dbReference>
<dbReference type="PANTHER" id="PTHR10704:SF44">
    <property type="entry name" value="LD35051P-RELATED"/>
    <property type="match status" value="1"/>
</dbReference>
<dbReference type="GO" id="GO:0001517">
    <property type="term" value="F:N-acetylglucosamine 6-O-sulfotransferase activity"/>
    <property type="evidence" value="ECO:0007669"/>
    <property type="project" value="TreeGrafter"/>
</dbReference>
<organism evidence="3 4">
    <name type="scientific">Paralvinella palmiformis</name>
    <dbReference type="NCBI Taxonomy" id="53620"/>
    <lineage>
        <taxon>Eukaryota</taxon>
        <taxon>Metazoa</taxon>
        <taxon>Spiralia</taxon>
        <taxon>Lophotrochozoa</taxon>
        <taxon>Annelida</taxon>
        <taxon>Polychaeta</taxon>
        <taxon>Sedentaria</taxon>
        <taxon>Canalipalpata</taxon>
        <taxon>Terebellida</taxon>
        <taxon>Terebelliformia</taxon>
        <taxon>Alvinellidae</taxon>
        <taxon>Paralvinella</taxon>
    </lineage>
</organism>
<gene>
    <name evidence="3" type="ORF">LSH36_202g09011</name>
</gene>
<comment type="caution">
    <text evidence="3">The sequence shown here is derived from an EMBL/GenBank/DDBJ whole genome shotgun (WGS) entry which is preliminary data.</text>
</comment>
<reference evidence="3" key="1">
    <citation type="journal article" date="2023" name="Mol. Biol. Evol.">
        <title>Third-Generation Sequencing Reveals the Adaptive Role of the Epigenome in Three Deep-Sea Polychaetes.</title>
        <authorList>
            <person name="Perez M."/>
            <person name="Aroh O."/>
            <person name="Sun Y."/>
            <person name="Lan Y."/>
            <person name="Juniper S.K."/>
            <person name="Young C.R."/>
            <person name="Angers B."/>
            <person name="Qian P.Y."/>
        </authorList>
    </citation>
    <scope>NUCLEOTIDE SEQUENCE</scope>
    <source>
        <strain evidence="3">P08H-3</strain>
    </source>
</reference>
<evidence type="ECO:0000313" key="3">
    <source>
        <dbReference type="EMBL" id="KAK2156934.1"/>
    </source>
</evidence>
<accession>A0AAD9JPC5</accession>
<evidence type="ECO:0008006" key="5">
    <source>
        <dbReference type="Google" id="ProtNLM"/>
    </source>
</evidence>
<dbReference type="AlphaFoldDB" id="A0AAD9JPC5"/>
<keyword evidence="4" id="KW-1185">Reference proteome</keyword>
<keyword evidence="2" id="KW-1133">Transmembrane helix</keyword>
<dbReference type="Gene3D" id="3.40.50.300">
    <property type="entry name" value="P-loop containing nucleotide triphosphate hydrolases"/>
    <property type="match status" value="1"/>
</dbReference>